<feature type="region of interest" description="Disordered" evidence="2">
    <location>
        <begin position="1736"/>
        <end position="1755"/>
    </location>
</feature>
<dbReference type="PANTHER" id="PTHR48125:SF12">
    <property type="entry name" value="AT HOOK TRANSCRIPTION FACTOR FAMILY-RELATED"/>
    <property type="match status" value="1"/>
</dbReference>
<reference evidence="5" key="2">
    <citation type="submission" date="2022-01" db="EMBL/GenBank/DDBJ databases">
        <authorList>
            <person name="Yamashiro T."/>
            <person name="Shiraishi A."/>
            <person name="Satake H."/>
            <person name="Nakayama K."/>
        </authorList>
    </citation>
    <scope>NUCLEOTIDE SEQUENCE</scope>
</reference>
<feature type="compositionally biased region" description="Polar residues" evidence="2">
    <location>
        <begin position="1844"/>
        <end position="1854"/>
    </location>
</feature>
<protein>
    <submittedName>
        <fullName evidence="5">Monodehydroascorbate reductase</fullName>
    </submittedName>
</protein>
<feature type="region of interest" description="Disordered" evidence="2">
    <location>
        <begin position="809"/>
        <end position="885"/>
    </location>
</feature>
<feature type="compositionally biased region" description="Polar residues" evidence="2">
    <location>
        <begin position="505"/>
        <end position="517"/>
    </location>
</feature>
<evidence type="ECO:0000259" key="4">
    <source>
        <dbReference type="Pfam" id="PF22936"/>
    </source>
</evidence>
<feature type="compositionally biased region" description="Low complexity" evidence="2">
    <location>
        <begin position="864"/>
        <end position="885"/>
    </location>
</feature>
<feature type="compositionally biased region" description="Pro residues" evidence="2">
    <location>
        <begin position="821"/>
        <end position="839"/>
    </location>
</feature>
<feature type="compositionally biased region" description="Low complexity" evidence="2">
    <location>
        <begin position="349"/>
        <end position="362"/>
    </location>
</feature>
<feature type="region of interest" description="Disordered" evidence="2">
    <location>
        <begin position="466"/>
        <end position="541"/>
    </location>
</feature>
<dbReference type="Proteomes" id="UP001151760">
    <property type="component" value="Unassembled WGS sequence"/>
</dbReference>
<feature type="coiled-coil region" evidence="1">
    <location>
        <begin position="691"/>
        <end position="725"/>
    </location>
</feature>
<feature type="domain" description="Retrovirus-related Pol polyprotein from transposon TNT 1-94-like beta-barrel" evidence="4">
    <location>
        <begin position="2816"/>
        <end position="2888"/>
    </location>
</feature>
<feature type="region of interest" description="Disordered" evidence="2">
    <location>
        <begin position="1836"/>
        <end position="1858"/>
    </location>
</feature>
<accession>A0ABQ5IAF4</accession>
<proteinExistence type="predicted"/>
<sequence>MADVNAPVEQAPALAPPTRTDEQILPRIRWVPIGKSNCYLDAEKSQSNPIYKIAVDILKHTNFFRAFTASSTIPAIYIQQFWDTICYDRTDGGYKCQLDEQWFNLTKDTLRDALQITPVNNNKAFSSPPTQDTLINFVNGLGYPKEVKHLSNVVTNDMFQPWRALTTIINLCLTGKTSGFERPRAPVLQILWGVINRAHIDYAERMWEEFTQSIHTFTEDKKNLAQHTQGKKKATLIVIPSVRFTKLIIFHLQRKHKFHPRPESPLHLPTEEPILGYLKFSAKGTKREVFGMPIPNELITDDIRGADYYDAYLKKVAKHQRYLAGEEVSDPDSPAPKPAKSTKPKITKQAKPVAPKAATKKPQPAPTKPKEKKRKQAKETTEATPPAKRAKAGKVAKKRTLKISALVAIEESMKDAHGVYRGPLPPVVFREFDWKVPRHQLKRRTLAPTEPSSHDESSSLYAKLGLTKSDTESDKEVPPVVKSGAPDEGQAEPNPGIQDEGQVGPTGNDTASQTLSTPGVHAGPNLEHTDAEATDATSQPQLGQMDEEFTATAYPNIQENLKLTVDDPVIPEEPASSTGTLSSLQHLAKDFSFGDQFFNDKPSEANNEKATADTEAESMVSVTIHQDTSVIPPMTSPVIDLVSVPDSPTVHRPLPTTTAATATTTTTIMTTIPLPPQPQQVSSDSILLNRLGELEQHIADLVDANQALEERLDKHGSRLYRLENQDIPNQVSKAMDEIVTDVVDWAMHAPLRERFRDLPEADMKEILHNRMWESKSYQTHEDHMTLYEALEKSMARDNRDQLLSDLAEARKKKKKRQGSPKTPPGSPPHPPPPPPPPAGPSGTSGASGASGSSQSPPPPPPPSNNQGGQSTSTAAPSSSKTAASAEYTAWTMTDTRLKPSVSPIPEELHMDDDTTADEQAYSSSGEDVGRDHIPTVNLRQSWWKPITEDRPATPEPAWSIPSSDLTVPTNNWASALKSTYTPPPENSLLAQIGDMATFMDWYCKKQGISELTQKDLEGPAYEIVKVFHPDVVHLQFQMEECHKLLTDQVDDAILRYNVSKPLPLGGDPGHVTIQPDFFFNKDLEYLRYGRKMGRPALSISKMKAAYYPDVGLEQMVPDQMWIEEECKYDVAAMYGISHWWFQRQRFYIDRHTSEGDRRAVRTHMRILSVVKIEVFPMYWYNYMKKIVLRRADLKEYVIAERDFKYLYPSDFEDLYLLNLQGHLNHLSPEDKKILTTAVNLWTRNLVIRQRVEDFQLGIESYQTQDKYGVQKIMRFNEIHKFSDGTLHQIDEALDYRVKEFRVNRRNPGLDTRFWTKKDVDRSKEFMFAIQKRLKTRRIFWNLSYKDGKVRYSIPRSRQSRRDLPRDNPLVSVEVLRYDYKRSNVRIRGIVRTEMELVLEHTQQGSSNEISDYIKMEMQMPRSSKVAFCSCVLVIEDCVLVTAFCLKIWLRFASRPLRFASRPSLRFASRFGCVLLQDHHCVLLQDLVAFCFKTITAFCFKIWLRFASRPSLRFASRFGCVLLQDHHCVLLQHLVAFCLKTILRFDKKLLWQNFILHCVLSRLLHCVLPNNFDDIQAASSDTRPPMLDRTDYESWSQRIRLYCKGKENRLQILQSIDQGPFVLGPTRDALGTTLEGGILLGPERPRTYEDLSDTEKKRYDADIRATNIVLQGLPKDINHNIEAKAIWDNVKMLLLYAYLKEHEKHAAQDRLIIERITPAMNDQLTFVSMVQPHAQSSHVQSYQYPSSSRNPQSPQYLQFPETSQIDSGYTQTDELLDNLTKQMALLAQSFRAMLPQTNNQLRTSSNTRNQATIQDGQVVVQNVQGRQNQNQRYLAWGNGTAGNRGAQNRAGNVNAGQGKPDKMLLMQAQENGEVLDEEELLFLAGEQGNTFDADVDNQPVQDLALNEDNIFQADECDAFDSDVDDELTAQSIFMANVSSIGSANPQAGPSNALILSEAHTLEIAIDHSVSNQDEHEIHNKVQPSDVIDTTSVHMGNSNVIPYEQYLSLNDIFGVPSCASSALNSVCVLPVNDTLVPNDLIATELKIYKEQVTIYEQRAKFELTKREQRMDDQMRMLIQNCNKMEENLKKEFHSFKLQLKPTIENNKIIEETVTTLKQEFKQKESKFLTDFSNLKHLNDKLENKLHSQDQSIQTVHMMINPTKVYDQKTKTALGAHNPFYLKQAKKAQPVLYDGDELLKPHHVPVIVSTSDEELELAEATRNKLLVKMNDSVCVEKRVNILPPNYSKENFMATFTPQTQLTPEKVFWSLDLAKRKAKELKANATPLPVLPPATVYPPNTPAHLVPRTLPTTSQVNIDSILNVSRFSDMHDAFTRAQKHIADLESKNFNLRNKIQNDDHDSMIKHFSKLEVEHFNLQLKYQNLKERFGNKKPVTSSDAPSFDSLFVIGKLNEQIQSRGNTIRELKEKISRLTKKNSDTDPIFDLKALVSQNKDLTAKLNALHDLNECFRAENAKDQLKENSKCVTIPDCKPKVLAPGRYPIDVEPIPPRLKKNQEVHLHYIKRIKENVETLCEIVEDANVEKPLDTSLASACRYSKHSQELLEYVIGTCPKDFGPRNKQNASTNSLRKKGVTFVEPHETSTHNTPPQVEHQKINSTNILGIPSTRVKCTSAASRSKPRSNTKKDRTLPAKSTLKQVEAHSRMNKSNEKHKNRVDSSISYKRTVINSNSNTSCKTCNKCLISVNHDQCVVRSEMCMKPSSATKVWRVKQVKQVWKTTGKSFTTIGHQWLPTGRILPLGDQWPLTRNTPPKILPIKQWKPTGRLLPLERQCPLVRPTTLKSDCLPADPQETMSPVVQIILWYLYSGFSKHITGDRSRLRNFVKKFIGTIRFGNNHFGAIMGYGDYVIGDSVISRVYYVEGLGHNLFFVGQFCDSDLEVAFRKHTFVRDLDGVDLIKGSRGTNLYTISIEDMMRSSSICLLSKASKNKSWFWHRHLNHLNFGTLNDLARKDLVRGLPRLKFEKDHLCSTCQLGKSRKATHKPKTINTITEVLHTLHMDLCGPLRGQSINGKKYIL</sequence>
<feature type="coiled-coil region" evidence="1">
    <location>
        <begin position="2363"/>
        <end position="2461"/>
    </location>
</feature>
<keyword evidence="1" id="KW-0175">Coiled coil</keyword>
<feature type="compositionally biased region" description="Basic and acidic residues" evidence="2">
    <location>
        <begin position="2653"/>
        <end position="2665"/>
    </location>
</feature>
<evidence type="ECO:0000313" key="5">
    <source>
        <dbReference type="EMBL" id="GJT96447.1"/>
    </source>
</evidence>
<gene>
    <name evidence="5" type="ORF">Tco_1091965</name>
</gene>
<dbReference type="Pfam" id="PF13976">
    <property type="entry name" value="gag_pre-integrs"/>
    <property type="match status" value="1"/>
</dbReference>
<name>A0ABQ5IAF4_9ASTR</name>
<feature type="compositionally biased region" description="Low complexity" evidence="2">
    <location>
        <begin position="840"/>
        <end position="854"/>
    </location>
</feature>
<feature type="domain" description="GAG-pre-integrase" evidence="3">
    <location>
        <begin position="2917"/>
        <end position="2989"/>
    </location>
</feature>
<dbReference type="PANTHER" id="PTHR48125">
    <property type="entry name" value="LP07818P1"/>
    <property type="match status" value="1"/>
</dbReference>
<reference evidence="5" key="1">
    <citation type="journal article" date="2022" name="Int. J. Mol. Sci.">
        <title>Draft Genome of Tanacetum Coccineum: Genomic Comparison of Closely Related Tanacetum-Family Plants.</title>
        <authorList>
            <person name="Yamashiro T."/>
            <person name="Shiraishi A."/>
            <person name="Nakayama K."/>
            <person name="Satake H."/>
        </authorList>
    </citation>
    <scope>NUCLEOTIDE SEQUENCE</scope>
</reference>
<dbReference type="InterPro" id="IPR054722">
    <property type="entry name" value="PolX-like_BBD"/>
</dbReference>
<comment type="caution">
    <text evidence="5">The sequence shown here is derived from an EMBL/GenBank/DDBJ whole genome shotgun (WGS) entry which is preliminary data.</text>
</comment>
<feature type="coiled-coil region" evidence="1">
    <location>
        <begin position="2065"/>
        <end position="2124"/>
    </location>
</feature>
<dbReference type="EMBL" id="BQNB010020482">
    <property type="protein sequence ID" value="GJT96447.1"/>
    <property type="molecule type" value="Genomic_DNA"/>
</dbReference>
<evidence type="ECO:0000313" key="6">
    <source>
        <dbReference type="Proteomes" id="UP001151760"/>
    </source>
</evidence>
<keyword evidence="6" id="KW-1185">Reference proteome</keyword>
<feature type="region of interest" description="Disordered" evidence="2">
    <location>
        <begin position="325"/>
        <end position="397"/>
    </location>
</feature>
<evidence type="ECO:0000256" key="1">
    <source>
        <dbReference type="SAM" id="Coils"/>
    </source>
</evidence>
<dbReference type="Pfam" id="PF22936">
    <property type="entry name" value="Pol_BBD"/>
    <property type="match status" value="1"/>
</dbReference>
<evidence type="ECO:0000259" key="3">
    <source>
        <dbReference type="Pfam" id="PF13976"/>
    </source>
</evidence>
<feature type="region of interest" description="Disordered" evidence="2">
    <location>
        <begin position="2592"/>
        <end position="2670"/>
    </location>
</feature>
<evidence type="ECO:0000256" key="2">
    <source>
        <dbReference type="SAM" id="MobiDB-lite"/>
    </source>
</evidence>
<dbReference type="InterPro" id="IPR025724">
    <property type="entry name" value="GAG-pre-integrase_dom"/>
</dbReference>
<organism evidence="5 6">
    <name type="scientific">Tanacetum coccineum</name>
    <dbReference type="NCBI Taxonomy" id="301880"/>
    <lineage>
        <taxon>Eukaryota</taxon>
        <taxon>Viridiplantae</taxon>
        <taxon>Streptophyta</taxon>
        <taxon>Embryophyta</taxon>
        <taxon>Tracheophyta</taxon>
        <taxon>Spermatophyta</taxon>
        <taxon>Magnoliopsida</taxon>
        <taxon>eudicotyledons</taxon>
        <taxon>Gunneridae</taxon>
        <taxon>Pentapetalae</taxon>
        <taxon>asterids</taxon>
        <taxon>campanulids</taxon>
        <taxon>Asterales</taxon>
        <taxon>Asteraceae</taxon>
        <taxon>Asteroideae</taxon>
        <taxon>Anthemideae</taxon>
        <taxon>Anthemidinae</taxon>
        <taxon>Tanacetum</taxon>
    </lineage>
</organism>
<feature type="compositionally biased region" description="Basic residues" evidence="2">
    <location>
        <begin position="388"/>
        <end position="397"/>
    </location>
</feature>